<proteinExistence type="predicted"/>
<dbReference type="OrthoDB" id="7700589at2759"/>
<keyword evidence="2" id="KW-1185">Reference proteome</keyword>
<dbReference type="PANTHER" id="PTHR33053">
    <property type="entry name" value="PROTEIN, PUTATIVE-RELATED"/>
    <property type="match status" value="1"/>
</dbReference>
<evidence type="ECO:0000313" key="2">
    <source>
        <dbReference type="Proteomes" id="UP000215335"/>
    </source>
</evidence>
<reference evidence="1 2" key="1">
    <citation type="journal article" date="2017" name="Curr. Biol.">
        <title>The Evolution of Venom by Co-option of Single-Copy Genes.</title>
        <authorList>
            <person name="Martinson E.O."/>
            <person name="Mrinalini"/>
            <person name="Kelkar Y.D."/>
            <person name="Chang C.H."/>
            <person name="Werren J.H."/>
        </authorList>
    </citation>
    <scope>NUCLEOTIDE SEQUENCE [LARGE SCALE GENOMIC DNA]</scope>
    <source>
        <strain evidence="1 2">Alberta</strain>
        <tissue evidence="1">Whole body</tissue>
    </source>
</reference>
<name>A0A232EGP8_9HYME</name>
<dbReference type="EMBL" id="NNAY01004705">
    <property type="protein sequence ID" value="OXU17530.1"/>
    <property type="molecule type" value="Genomic_DNA"/>
</dbReference>
<sequence>MRVCDGSEGDFVYFGIENQLRKNVKIQQHDTDTLELVFNIDGISPFKSSSITIWPILGKVYTELDLYDPFTIAIYCGNGKLMTCIEYLKIFIMELNQLLANGLVIQEKTQCTYCIWDVQKDCWNSYYNLLLTRLEWVQRKERNWSGEVN</sequence>
<dbReference type="STRING" id="543379.A0A232EGP8"/>
<organism evidence="1 2">
    <name type="scientific">Trichomalopsis sarcophagae</name>
    <dbReference type="NCBI Taxonomy" id="543379"/>
    <lineage>
        <taxon>Eukaryota</taxon>
        <taxon>Metazoa</taxon>
        <taxon>Ecdysozoa</taxon>
        <taxon>Arthropoda</taxon>
        <taxon>Hexapoda</taxon>
        <taxon>Insecta</taxon>
        <taxon>Pterygota</taxon>
        <taxon>Neoptera</taxon>
        <taxon>Endopterygota</taxon>
        <taxon>Hymenoptera</taxon>
        <taxon>Apocrita</taxon>
        <taxon>Proctotrupomorpha</taxon>
        <taxon>Chalcidoidea</taxon>
        <taxon>Pteromalidae</taxon>
        <taxon>Pteromalinae</taxon>
        <taxon>Trichomalopsis</taxon>
    </lineage>
</organism>
<gene>
    <name evidence="1" type="ORF">TSAR_006571</name>
</gene>
<comment type="caution">
    <text evidence="1">The sequence shown here is derived from an EMBL/GenBank/DDBJ whole genome shotgun (WGS) entry which is preliminary data.</text>
</comment>
<dbReference type="Proteomes" id="UP000215335">
    <property type="component" value="Unassembled WGS sequence"/>
</dbReference>
<protein>
    <submittedName>
        <fullName evidence="1">Uncharacterized protein</fullName>
    </submittedName>
</protein>
<evidence type="ECO:0000313" key="1">
    <source>
        <dbReference type="EMBL" id="OXU17530.1"/>
    </source>
</evidence>
<accession>A0A232EGP8</accession>
<dbReference type="AlphaFoldDB" id="A0A232EGP8"/>